<dbReference type="InterPro" id="IPR010730">
    <property type="entry name" value="HET"/>
</dbReference>
<dbReference type="Proteomes" id="UP000799324">
    <property type="component" value="Unassembled WGS sequence"/>
</dbReference>
<name>A0A6A6THE7_9PLEO</name>
<dbReference type="AlphaFoldDB" id="A0A6A6THE7"/>
<dbReference type="EMBL" id="MU004313">
    <property type="protein sequence ID" value="KAF2658647.1"/>
    <property type="molecule type" value="Genomic_DNA"/>
</dbReference>
<dbReference type="Pfam" id="PF06985">
    <property type="entry name" value="HET"/>
    <property type="match status" value="1"/>
</dbReference>
<dbReference type="OrthoDB" id="2958217at2759"/>
<evidence type="ECO:0000313" key="3">
    <source>
        <dbReference type="Proteomes" id="UP000799324"/>
    </source>
</evidence>
<gene>
    <name evidence="2" type="ORF">K491DRAFT_252962</name>
</gene>
<reference evidence="2" key="1">
    <citation type="journal article" date="2020" name="Stud. Mycol.">
        <title>101 Dothideomycetes genomes: a test case for predicting lifestyles and emergence of pathogens.</title>
        <authorList>
            <person name="Haridas S."/>
            <person name="Albert R."/>
            <person name="Binder M."/>
            <person name="Bloem J."/>
            <person name="Labutti K."/>
            <person name="Salamov A."/>
            <person name="Andreopoulos B."/>
            <person name="Baker S."/>
            <person name="Barry K."/>
            <person name="Bills G."/>
            <person name="Bluhm B."/>
            <person name="Cannon C."/>
            <person name="Castanera R."/>
            <person name="Culley D."/>
            <person name="Daum C."/>
            <person name="Ezra D."/>
            <person name="Gonzalez J."/>
            <person name="Henrissat B."/>
            <person name="Kuo A."/>
            <person name="Liang C."/>
            <person name="Lipzen A."/>
            <person name="Lutzoni F."/>
            <person name="Magnuson J."/>
            <person name="Mondo S."/>
            <person name="Nolan M."/>
            <person name="Ohm R."/>
            <person name="Pangilinan J."/>
            <person name="Park H.-J."/>
            <person name="Ramirez L."/>
            <person name="Alfaro M."/>
            <person name="Sun H."/>
            <person name="Tritt A."/>
            <person name="Yoshinaga Y."/>
            <person name="Zwiers L.-H."/>
            <person name="Turgeon B."/>
            <person name="Goodwin S."/>
            <person name="Spatafora J."/>
            <person name="Crous P."/>
            <person name="Grigoriev I."/>
        </authorList>
    </citation>
    <scope>NUCLEOTIDE SEQUENCE</scope>
    <source>
        <strain evidence="2">CBS 122681</strain>
    </source>
</reference>
<feature type="domain" description="Heterokaryon incompatibility" evidence="1">
    <location>
        <begin position="6"/>
        <end position="119"/>
    </location>
</feature>
<evidence type="ECO:0000259" key="1">
    <source>
        <dbReference type="Pfam" id="PF06985"/>
    </source>
</evidence>
<keyword evidence="3" id="KW-1185">Reference proteome</keyword>
<sequence length="328" mass="38345">MDIPLSSLSANFQHAILATAELGFSYLWIDSLCIIQGNREDWQREARRMGDVYRHSTCNLSAAYADPTRGFLFEDQSRDVNLPSVHNPKNGRTYILSEKTPWLHIWNAPLFERAWVFQEQILAPRALHFGQDQMFWECKARFANEVWPTGWSDEPRKPFGWAWGYSRSRAGYQPFWQFSVQRPRTSKEKQSLFMTWYLIVTNYSHRKLTFASDRVPAIEGIASEFSECFPDDQYLFGLWKLDLHRGLLWAAPKSAETPRDRPHWDKVPSWSWASIDVPVGFEGDRLFQDGKSLSHIEYDHECEQGPSLRIKRKTTEIQRDQARSFGLS</sequence>
<evidence type="ECO:0000313" key="2">
    <source>
        <dbReference type="EMBL" id="KAF2658647.1"/>
    </source>
</evidence>
<protein>
    <submittedName>
        <fullName evidence="2">HET-domain-containing protein</fullName>
    </submittedName>
</protein>
<dbReference type="PANTHER" id="PTHR33112">
    <property type="entry name" value="DOMAIN PROTEIN, PUTATIVE-RELATED"/>
    <property type="match status" value="1"/>
</dbReference>
<dbReference type="PANTHER" id="PTHR33112:SF16">
    <property type="entry name" value="HETEROKARYON INCOMPATIBILITY DOMAIN-CONTAINING PROTEIN"/>
    <property type="match status" value="1"/>
</dbReference>
<proteinExistence type="predicted"/>
<accession>A0A6A6THE7</accession>
<organism evidence="2 3">
    <name type="scientific">Lophiostoma macrostomum CBS 122681</name>
    <dbReference type="NCBI Taxonomy" id="1314788"/>
    <lineage>
        <taxon>Eukaryota</taxon>
        <taxon>Fungi</taxon>
        <taxon>Dikarya</taxon>
        <taxon>Ascomycota</taxon>
        <taxon>Pezizomycotina</taxon>
        <taxon>Dothideomycetes</taxon>
        <taxon>Pleosporomycetidae</taxon>
        <taxon>Pleosporales</taxon>
        <taxon>Lophiostomataceae</taxon>
        <taxon>Lophiostoma</taxon>
    </lineage>
</organism>